<comment type="caution">
    <text evidence="5">The sequence shown here is derived from an EMBL/GenBank/DDBJ whole genome shotgun (WGS) entry which is preliminary data.</text>
</comment>
<dbReference type="InterPro" id="IPR001761">
    <property type="entry name" value="Peripla_BP/Lac1_sug-bd_dom"/>
</dbReference>
<dbReference type="AlphaFoldDB" id="A0A366FSK9"/>
<gene>
    <name evidence="5" type="ORF">DFR50_102155</name>
</gene>
<dbReference type="Gene3D" id="3.40.50.2300">
    <property type="match status" value="2"/>
</dbReference>
<organism evidence="5 6">
    <name type="scientific">Roseiarcus fermentans</name>
    <dbReference type="NCBI Taxonomy" id="1473586"/>
    <lineage>
        <taxon>Bacteria</taxon>
        <taxon>Pseudomonadati</taxon>
        <taxon>Pseudomonadota</taxon>
        <taxon>Alphaproteobacteria</taxon>
        <taxon>Hyphomicrobiales</taxon>
        <taxon>Roseiarcaceae</taxon>
        <taxon>Roseiarcus</taxon>
    </lineage>
</organism>
<evidence type="ECO:0000259" key="4">
    <source>
        <dbReference type="PROSITE" id="PS50932"/>
    </source>
</evidence>
<dbReference type="CDD" id="cd00093">
    <property type="entry name" value="HTH_XRE"/>
    <property type="match status" value="1"/>
</dbReference>
<dbReference type="CDD" id="cd06267">
    <property type="entry name" value="PBP1_LacI_sugar_binding-like"/>
    <property type="match status" value="1"/>
</dbReference>
<dbReference type="GO" id="GO:0003700">
    <property type="term" value="F:DNA-binding transcription factor activity"/>
    <property type="evidence" value="ECO:0007669"/>
    <property type="project" value="TreeGrafter"/>
</dbReference>
<keyword evidence="3" id="KW-0804">Transcription</keyword>
<evidence type="ECO:0000256" key="3">
    <source>
        <dbReference type="ARBA" id="ARBA00023163"/>
    </source>
</evidence>
<sequence>MNGPDPPRVRTMEDFSAASGISRPTLSRYFNDPQSVRQASRVKIEDAMERFGYRPNLFALNFNRRNPKTLGIVVPSLTDPFYASLVQRIERQALSAGYWTIVQNSQGDPDLEAVSVATLMSLKLAGVIAIPLGHSSRESLYRQMVGDMPVVFLDARSDAEGTFVGTDNRQSIGLMVDYLLRSGPPPSYFDMPDVNQNARERREAYEAAMLERGAEPKIISVPTHDWDFERIAFDEAHRLFETGEPIGETILCANDRIAFGVMAAACQAGVRLGRAAGLRVAGHDDHPLSQYACPSLTTVAQDVERLATISLESLMQGVADGANLSSTRLIEARLIMRASA</sequence>
<dbReference type="PANTHER" id="PTHR30146:SF109">
    <property type="entry name" value="HTH-TYPE TRANSCRIPTIONAL REGULATOR GALS"/>
    <property type="match status" value="1"/>
</dbReference>
<feature type="domain" description="HTH lacI-type" evidence="4">
    <location>
        <begin position="10"/>
        <end position="64"/>
    </location>
</feature>
<dbReference type="SMART" id="SM00354">
    <property type="entry name" value="HTH_LACI"/>
    <property type="match status" value="1"/>
</dbReference>
<dbReference type="InterPro" id="IPR028082">
    <property type="entry name" value="Peripla_BP_I"/>
</dbReference>
<evidence type="ECO:0000256" key="2">
    <source>
        <dbReference type="ARBA" id="ARBA00023125"/>
    </source>
</evidence>
<keyword evidence="1" id="KW-0805">Transcription regulation</keyword>
<dbReference type="SUPFAM" id="SSF53822">
    <property type="entry name" value="Periplasmic binding protein-like I"/>
    <property type="match status" value="1"/>
</dbReference>
<protein>
    <submittedName>
        <fullName evidence="5">LacI family transcriptional regulator</fullName>
    </submittedName>
</protein>
<keyword evidence="6" id="KW-1185">Reference proteome</keyword>
<keyword evidence="2" id="KW-0238">DNA-binding</keyword>
<dbReference type="InterPro" id="IPR000843">
    <property type="entry name" value="HTH_LacI"/>
</dbReference>
<proteinExistence type="predicted"/>
<dbReference type="EMBL" id="QNRK01000002">
    <property type="protein sequence ID" value="RBP17663.1"/>
    <property type="molecule type" value="Genomic_DNA"/>
</dbReference>
<dbReference type="Gene3D" id="1.10.260.40">
    <property type="entry name" value="lambda repressor-like DNA-binding domains"/>
    <property type="match status" value="1"/>
</dbReference>
<evidence type="ECO:0000313" key="6">
    <source>
        <dbReference type="Proteomes" id="UP000253529"/>
    </source>
</evidence>
<dbReference type="InterPro" id="IPR010982">
    <property type="entry name" value="Lambda_DNA-bd_dom_sf"/>
</dbReference>
<accession>A0A366FSK9</accession>
<dbReference type="Pfam" id="PF00356">
    <property type="entry name" value="LacI"/>
    <property type="match status" value="1"/>
</dbReference>
<dbReference type="InterPro" id="IPR001387">
    <property type="entry name" value="Cro/C1-type_HTH"/>
</dbReference>
<dbReference type="PROSITE" id="PS50932">
    <property type="entry name" value="HTH_LACI_2"/>
    <property type="match status" value="1"/>
</dbReference>
<evidence type="ECO:0000313" key="5">
    <source>
        <dbReference type="EMBL" id="RBP17663.1"/>
    </source>
</evidence>
<dbReference type="SUPFAM" id="SSF47413">
    <property type="entry name" value="lambda repressor-like DNA-binding domains"/>
    <property type="match status" value="1"/>
</dbReference>
<dbReference type="GO" id="GO:0000976">
    <property type="term" value="F:transcription cis-regulatory region binding"/>
    <property type="evidence" value="ECO:0007669"/>
    <property type="project" value="TreeGrafter"/>
</dbReference>
<dbReference type="Pfam" id="PF00532">
    <property type="entry name" value="Peripla_BP_1"/>
    <property type="match status" value="1"/>
</dbReference>
<reference evidence="5 6" key="1">
    <citation type="submission" date="2018-06" db="EMBL/GenBank/DDBJ databases">
        <title>Genomic Encyclopedia of Type Strains, Phase IV (KMG-IV): sequencing the most valuable type-strain genomes for metagenomic binning, comparative biology and taxonomic classification.</title>
        <authorList>
            <person name="Goeker M."/>
        </authorList>
    </citation>
    <scope>NUCLEOTIDE SEQUENCE [LARGE SCALE GENOMIC DNA]</scope>
    <source>
        <strain evidence="5 6">DSM 24875</strain>
    </source>
</reference>
<dbReference type="Proteomes" id="UP000253529">
    <property type="component" value="Unassembled WGS sequence"/>
</dbReference>
<dbReference type="PANTHER" id="PTHR30146">
    <property type="entry name" value="LACI-RELATED TRANSCRIPTIONAL REPRESSOR"/>
    <property type="match status" value="1"/>
</dbReference>
<name>A0A366FSK9_9HYPH</name>
<evidence type="ECO:0000256" key="1">
    <source>
        <dbReference type="ARBA" id="ARBA00023015"/>
    </source>
</evidence>